<dbReference type="RefSeq" id="WP_341413914.1">
    <property type="nucleotide sequence ID" value="NZ_JBBPCC010000001.1"/>
</dbReference>
<dbReference type="Gene3D" id="3.30.450.20">
    <property type="entry name" value="PAS domain"/>
    <property type="match status" value="1"/>
</dbReference>
<reference evidence="11 12" key="1">
    <citation type="submission" date="2024-04" db="EMBL/GenBank/DDBJ databases">
        <title>draft genome sequnece of Paenibacillus filicis.</title>
        <authorList>
            <person name="Kim D.-U."/>
        </authorList>
    </citation>
    <scope>NUCLEOTIDE SEQUENCE [LARGE SCALE GENOMIC DNA]</scope>
    <source>
        <strain evidence="11 12">KACC14197</strain>
    </source>
</reference>
<dbReference type="PANTHER" id="PTHR43280:SF28">
    <property type="entry name" value="HTH-TYPE TRANSCRIPTIONAL ACTIVATOR RHAS"/>
    <property type="match status" value="1"/>
</dbReference>
<evidence type="ECO:0000256" key="7">
    <source>
        <dbReference type="ARBA" id="ARBA00023136"/>
    </source>
</evidence>
<dbReference type="Pfam" id="PF02743">
    <property type="entry name" value="dCache_1"/>
    <property type="match status" value="1"/>
</dbReference>
<dbReference type="PROSITE" id="PS00041">
    <property type="entry name" value="HTH_ARAC_FAMILY_1"/>
    <property type="match status" value="1"/>
</dbReference>
<dbReference type="SUPFAM" id="SSF46689">
    <property type="entry name" value="Homeodomain-like"/>
    <property type="match status" value="1"/>
</dbReference>
<keyword evidence="5" id="KW-0805">Transcription regulation</keyword>
<evidence type="ECO:0000256" key="1">
    <source>
        <dbReference type="ARBA" id="ARBA00004651"/>
    </source>
</evidence>
<keyword evidence="8" id="KW-0804">Transcription</keyword>
<keyword evidence="2" id="KW-1003">Cell membrane</keyword>
<comment type="caution">
    <text evidence="11">The sequence shown here is derived from an EMBL/GenBank/DDBJ whole genome shotgun (WGS) entry which is preliminary data.</text>
</comment>
<feature type="transmembrane region" description="Helical" evidence="9">
    <location>
        <begin position="12"/>
        <end position="31"/>
    </location>
</feature>
<accession>A0ABU9DFN6</accession>
<protein>
    <submittedName>
        <fullName evidence="11">Helix-turn-helix domain-containing protein</fullName>
    </submittedName>
</protein>
<keyword evidence="3 9" id="KW-0812">Transmembrane</keyword>
<dbReference type="Pfam" id="PF12833">
    <property type="entry name" value="HTH_18"/>
    <property type="match status" value="1"/>
</dbReference>
<dbReference type="InterPro" id="IPR018062">
    <property type="entry name" value="HTH_AraC-typ_CS"/>
</dbReference>
<keyword evidence="4 9" id="KW-1133">Transmembrane helix</keyword>
<dbReference type="InterPro" id="IPR033479">
    <property type="entry name" value="dCache_1"/>
</dbReference>
<evidence type="ECO:0000256" key="4">
    <source>
        <dbReference type="ARBA" id="ARBA00022989"/>
    </source>
</evidence>
<gene>
    <name evidence="11" type="ORF">WMW72_03005</name>
</gene>
<keyword evidence="7 9" id="KW-0472">Membrane</keyword>
<dbReference type="Pfam" id="PF17853">
    <property type="entry name" value="GGDEF_2"/>
    <property type="match status" value="1"/>
</dbReference>
<dbReference type="PROSITE" id="PS01124">
    <property type="entry name" value="HTH_ARAC_FAMILY_2"/>
    <property type="match status" value="1"/>
</dbReference>
<dbReference type="PANTHER" id="PTHR43280">
    <property type="entry name" value="ARAC-FAMILY TRANSCRIPTIONAL REGULATOR"/>
    <property type="match status" value="1"/>
</dbReference>
<evidence type="ECO:0000256" key="5">
    <source>
        <dbReference type="ARBA" id="ARBA00023015"/>
    </source>
</evidence>
<dbReference type="PRINTS" id="PR00032">
    <property type="entry name" value="HTHARAC"/>
</dbReference>
<organism evidence="11 12">
    <name type="scientific">Paenibacillus filicis</name>
    <dbReference type="NCBI Taxonomy" id="669464"/>
    <lineage>
        <taxon>Bacteria</taxon>
        <taxon>Bacillati</taxon>
        <taxon>Bacillota</taxon>
        <taxon>Bacilli</taxon>
        <taxon>Bacillales</taxon>
        <taxon>Paenibacillaceae</taxon>
        <taxon>Paenibacillus</taxon>
    </lineage>
</organism>
<evidence type="ECO:0000313" key="11">
    <source>
        <dbReference type="EMBL" id="MEK8126870.1"/>
    </source>
</evidence>
<proteinExistence type="predicted"/>
<evidence type="ECO:0000256" key="8">
    <source>
        <dbReference type="ARBA" id="ARBA00023163"/>
    </source>
</evidence>
<dbReference type="InterPro" id="IPR018060">
    <property type="entry name" value="HTH_AraC"/>
</dbReference>
<evidence type="ECO:0000313" key="12">
    <source>
        <dbReference type="Proteomes" id="UP001469365"/>
    </source>
</evidence>
<dbReference type="Proteomes" id="UP001469365">
    <property type="component" value="Unassembled WGS sequence"/>
</dbReference>
<evidence type="ECO:0000256" key="9">
    <source>
        <dbReference type="SAM" id="Phobius"/>
    </source>
</evidence>
<feature type="domain" description="HTH araC/xylS-type" evidence="10">
    <location>
        <begin position="668"/>
        <end position="767"/>
    </location>
</feature>
<dbReference type="Gene3D" id="1.10.10.60">
    <property type="entry name" value="Homeodomain-like"/>
    <property type="match status" value="2"/>
</dbReference>
<dbReference type="InterPro" id="IPR041522">
    <property type="entry name" value="CdaR_GGDEF"/>
</dbReference>
<comment type="subcellular location">
    <subcellularLocation>
        <location evidence="1">Cell membrane</location>
        <topology evidence="1">Multi-pass membrane protein</topology>
    </subcellularLocation>
</comment>
<dbReference type="InterPro" id="IPR020449">
    <property type="entry name" value="Tscrpt_reg_AraC-type_HTH"/>
</dbReference>
<evidence type="ECO:0000256" key="2">
    <source>
        <dbReference type="ARBA" id="ARBA00022475"/>
    </source>
</evidence>
<dbReference type="InterPro" id="IPR009057">
    <property type="entry name" value="Homeodomain-like_sf"/>
</dbReference>
<keyword evidence="6" id="KW-0238">DNA-binding</keyword>
<feature type="transmembrane region" description="Helical" evidence="9">
    <location>
        <begin position="294"/>
        <end position="313"/>
    </location>
</feature>
<keyword evidence="12" id="KW-1185">Reference proteome</keyword>
<name>A0ABU9DFN6_9BACL</name>
<dbReference type="SMART" id="SM00342">
    <property type="entry name" value="HTH_ARAC"/>
    <property type="match status" value="1"/>
</dbReference>
<evidence type="ECO:0000259" key="10">
    <source>
        <dbReference type="PROSITE" id="PS01124"/>
    </source>
</evidence>
<evidence type="ECO:0000256" key="3">
    <source>
        <dbReference type="ARBA" id="ARBA00022692"/>
    </source>
</evidence>
<sequence length="778" mass="88923">MRLSITGRSMLIYGFVWLMIISLTFVFSYWGTVGRLDRQLKETNMALLKQIDQKIEMAFQQTEKDLLQLTNELEFVYFMNNSYKDDAQRYANFYALNAKLTKFMNKNLQFSSIFVYSDITGDILTEKTFMKKDMSENQWLTGYLNMPNYFQWLTTHRIWDGEAHGDVITLVRSYPALSAPGYRTGLLAVNMKEEVLYQMIQGIYAEGVQGQTFILDEKGEVVTHDDKSKLYSNMKALPFVQRILSGKDGGAFGTELDGVKQTVFYKPSGYTGWTIVSVVPESQVYKPLTVMRNLLIAFALGMFVLACAVLFYVNRWAFKPVDRLISKLSGAYKPVQSGLTALAAAKQAPRGVSYLENVFDQMFLDREQLEKQVRDAKPMLKWRTVMDMLVGYRSEYTMVKHHLEFIGVRLYPERFVVGTAEIGKEGGIDPKDETLYSYALCNVAEEMINMEHAGVGIDLGGGRAVILFSFAEGDEEQNHLRAAELMEHVLAVMHKQIGLTVTAGIGRCYHDMKDIPLSYDESQQALRYKMVSGHHAVISIEDVQVASHQHYYRLSQMMDRIQEALKQAEGGRMQELVNEAFHLAVRDNLSPDLIRQFAFELVMRSVQTVESIGVQTEEALSGMGNVHERIQQCENWRDAHRLVLSVLEGFAGSIEQRRRLRGKNDTIEKVLVYIQTHYRDSSLSLDRLAGEFGLSPPYISKLFKEYTEGNFIDYLIEIRLQAAQELLRDKQIKVGDISDAVGYANSRSFLRAFKKYTGLTPTEFRERMVHEEKSEQAT</sequence>
<dbReference type="CDD" id="cd12912">
    <property type="entry name" value="PDC2_MCP_like"/>
    <property type="match status" value="1"/>
</dbReference>
<dbReference type="EMBL" id="JBBPCC010000001">
    <property type="protein sequence ID" value="MEK8126870.1"/>
    <property type="molecule type" value="Genomic_DNA"/>
</dbReference>
<evidence type="ECO:0000256" key="6">
    <source>
        <dbReference type="ARBA" id="ARBA00023125"/>
    </source>
</evidence>